<reference evidence="1 2" key="1">
    <citation type="submission" date="2023-09" db="EMBL/GenBank/DDBJ databases">
        <title>Pyrofollis japonicus gen. nov. sp. nov., a novel member of the family Pyrodictiaceae isolated from the Iheya North hydrothermal field.</title>
        <authorList>
            <person name="Miyazaki U."/>
            <person name="Sanari M."/>
            <person name="Tame A."/>
            <person name="Kitajima M."/>
            <person name="Okamoto A."/>
            <person name="Sawayama S."/>
            <person name="Miyazaki J."/>
            <person name="Takai K."/>
            <person name="Nakagawa S."/>
        </authorList>
    </citation>
    <scope>NUCLEOTIDE SEQUENCE [LARGE SCALE GENOMIC DNA]</scope>
    <source>
        <strain evidence="1 2">AV2</strain>
    </source>
</reference>
<sequence length="194" mass="21740">MGSLDATVLDKPLPKPRRNRLGYAAARALEALLEGLLALEFLEHGYTRNAAGKAFQAWRALLGTLLALEKDRIAEKLGKEQRKWLEERAIPLIPSSRLKPLAQLLEQLGYHGLSQATSMARELHSYQYNGPDPAGEFSGYPSRESAATDIILLLEQLTSLIEDRVKPKLEDKALWTQEHSKALDELKQRLCTAR</sequence>
<protein>
    <submittedName>
        <fullName evidence="1">PaREP1 family protein</fullName>
    </submittedName>
</protein>
<evidence type="ECO:0000313" key="1">
    <source>
        <dbReference type="EMBL" id="BES82680.1"/>
    </source>
</evidence>
<dbReference type="Proteomes" id="UP001341135">
    <property type="component" value="Chromosome"/>
</dbReference>
<evidence type="ECO:0000313" key="2">
    <source>
        <dbReference type="Proteomes" id="UP001341135"/>
    </source>
</evidence>
<keyword evidence="2" id="KW-1185">Reference proteome</keyword>
<name>A0ABM8J0X4_9CREN</name>
<gene>
    <name evidence="1" type="ORF">PABY_22470</name>
</gene>
<dbReference type="Pfam" id="PF05942">
    <property type="entry name" value="PaREP1"/>
    <property type="match status" value="1"/>
</dbReference>
<dbReference type="GeneID" id="89290251"/>
<proteinExistence type="predicted"/>
<dbReference type="InterPro" id="IPR010268">
    <property type="entry name" value="PaREP1"/>
</dbReference>
<organism evidence="1 2">
    <name type="scientific">Pyrodictium abyssi</name>
    <dbReference type="NCBI Taxonomy" id="54256"/>
    <lineage>
        <taxon>Archaea</taxon>
        <taxon>Thermoproteota</taxon>
        <taxon>Thermoprotei</taxon>
        <taxon>Desulfurococcales</taxon>
        <taxon>Pyrodictiaceae</taxon>
        <taxon>Pyrodictium</taxon>
    </lineage>
</organism>
<dbReference type="RefSeq" id="WP_338250224.1">
    <property type="nucleotide sequence ID" value="NZ_AP028907.1"/>
</dbReference>
<accession>A0ABM8J0X4</accession>
<dbReference type="EMBL" id="AP028907">
    <property type="protein sequence ID" value="BES82680.1"/>
    <property type="molecule type" value="Genomic_DNA"/>
</dbReference>